<evidence type="ECO:0000313" key="1">
    <source>
        <dbReference type="EMBL" id="MDL5159439.1"/>
    </source>
</evidence>
<protein>
    <submittedName>
        <fullName evidence="1">Uncharacterized protein</fullName>
    </submittedName>
</protein>
<dbReference type="Proteomes" id="UP001231924">
    <property type="component" value="Unassembled WGS sequence"/>
</dbReference>
<proteinExistence type="predicted"/>
<sequence>MTEIQRFGGQLYIEGTRNMVVKMPNSPVTVTRALTSPQAATLEEQGQELAELRAQVEGRPIAAAVVEDDGRVRLVDERARTVREFVALYGSESVDAALLACGFRRTEEWAVNKLGCPVARIASVR</sequence>
<gene>
    <name evidence="1" type="ORF">QRT03_25960</name>
</gene>
<evidence type="ECO:0000313" key="2">
    <source>
        <dbReference type="Proteomes" id="UP001231924"/>
    </source>
</evidence>
<reference evidence="1 2" key="1">
    <citation type="submission" date="2023-06" db="EMBL/GenBank/DDBJ databases">
        <title>Actinomycetospora Odt1-22.</title>
        <authorList>
            <person name="Supong K."/>
        </authorList>
    </citation>
    <scope>NUCLEOTIDE SEQUENCE [LARGE SCALE GENOMIC DNA]</scope>
    <source>
        <strain evidence="1 2">Odt1-22</strain>
    </source>
</reference>
<comment type="caution">
    <text evidence="1">The sequence shown here is derived from an EMBL/GenBank/DDBJ whole genome shotgun (WGS) entry which is preliminary data.</text>
</comment>
<accession>A0ABT7MFJ8</accession>
<name>A0ABT7MFJ8_9PSEU</name>
<dbReference type="EMBL" id="JASVWF010000007">
    <property type="protein sequence ID" value="MDL5159439.1"/>
    <property type="molecule type" value="Genomic_DNA"/>
</dbReference>
<organism evidence="1 2">
    <name type="scientific">Actinomycetospora termitidis</name>
    <dbReference type="NCBI Taxonomy" id="3053470"/>
    <lineage>
        <taxon>Bacteria</taxon>
        <taxon>Bacillati</taxon>
        <taxon>Actinomycetota</taxon>
        <taxon>Actinomycetes</taxon>
        <taxon>Pseudonocardiales</taxon>
        <taxon>Pseudonocardiaceae</taxon>
        <taxon>Actinomycetospora</taxon>
    </lineage>
</organism>
<dbReference type="RefSeq" id="WP_286056033.1">
    <property type="nucleotide sequence ID" value="NZ_JASVWF010000007.1"/>
</dbReference>
<keyword evidence="2" id="KW-1185">Reference proteome</keyword>